<dbReference type="EMBL" id="CM029048">
    <property type="protein sequence ID" value="KAG2578981.1"/>
    <property type="molecule type" value="Genomic_DNA"/>
</dbReference>
<evidence type="ECO:0000313" key="3">
    <source>
        <dbReference type="Proteomes" id="UP000823388"/>
    </source>
</evidence>
<evidence type="ECO:0000313" key="2">
    <source>
        <dbReference type="EMBL" id="KAG2578981.1"/>
    </source>
</evidence>
<organism evidence="2 3">
    <name type="scientific">Panicum virgatum</name>
    <name type="common">Blackwell switchgrass</name>
    <dbReference type="NCBI Taxonomy" id="38727"/>
    <lineage>
        <taxon>Eukaryota</taxon>
        <taxon>Viridiplantae</taxon>
        <taxon>Streptophyta</taxon>
        <taxon>Embryophyta</taxon>
        <taxon>Tracheophyta</taxon>
        <taxon>Spermatophyta</taxon>
        <taxon>Magnoliopsida</taxon>
        <taxon>Liliopsida</taxon>
        <taxon>Poales</taxon>
        <taxon>Poaceae</taxon>
        <taxon>PACMAD clade</taxon>
        <taxon>Panicoideae</taxon>
        <taxon>Panicodae</taxon>
        <taxon>Paniceae</taxon>
        <taxon>Panicinae</taxon>
        <taxon>Panicum</taxon>
        <taxon>Panicum sect. Hiantes</taxon>
    </lineage>
</organism>
<proteinExistence type="predicted"/>
<accession>A0A8T0R0D9</accession>
<feature type="region of interest" description="Disordered" evidence="1">
    <location>
        <begin position="124"/>
        <end position="146"/>
    </location>
</feature>
<comment type="caution">
    <text evidence="2">The sequence shown here is derived from an EMBL/GenBank/DDBJ whole genome shotgun (WGS) entry which is preliminary data.</text>
</comment>
<dbReference type="Proteomes" id="UP000823388">
    <property type="component" value="Chromosome 6N"/>
</dbReference>
<dbReference type="AlphaFoldDB" id="A0A8T0R0D9"/>
<gene>
    <name evidence="2" type="ORF">PVAP13_6NG209515</name>
</gene>
<protein>
    <submittedName>
        <fullName evidence="2">Uncharacterized protein</fullName>
    </submittedName>
</protein>
<keyword evidence="3" id="KW-1185">Reference proteome</keyword>
<name>A0A8T0R0D9_PANVG</name>
<evidence type="ECO:0000256" key="1">
    <source>
        <dbReference type="SAM" id="MobiDB-lite"/>
    </source>
</evidence>
<reference evidence="2" key="1">
    <citation type="submission" date="2020-05" db="EMBL/GenBank/DDBJ databases">
        <title>WGS assembly of Panicum virgatum.</title>
        <authorList>
            <person name="Lovell J.T."/>
            <person name="Jenkins J."/>
            <person name="Shu S."/>
            <person name="Juenger T.E."/>
            <person name="Schmutz J."/>
        </authorList>
    </citation>
    <scope>NUCLEOTIDE SEQUENCE</scope>
    <source>
        <strain evidence="2">AP13</strain>
    </source>
</reference>
<sequence length="146" mass="15565">MIRESYIEIGAQGNSQRLAGVAARRPRVMLPPFGWGLLQRGRRRHAEGCGQRRSGLEAPQPWGQAKVRPAAKWSASCGLGGGPTPGRSGEGGPAARYGCTAGKSTRLFLRGGFSSFAARQAVRRGATSRPDGRLGGVRWPNGRRRG</sequence>